<feature type="repeat" description="ANK" evidence="3">
    <location>
        <begin position="52"/>
        <end position="84"/>
    </location>
</feature>
<gene>
    <name evidence="4" type="ORF">APUU_31305A</name>
</gene>
<dbReference type="GO" id="GO:0051059">
    <property type="term" value="F:NF-kappaB binding"/>
    <property type="evidence" value="ECO:0007669"/>
    <property type="project" value="TreeGrafter"/>
</dbReference>
<dbReference type="SUPFAM" id="SSF48403">
    <property type="entry name" value="Ankyrin repeat"/>
    <property type="match status" value="1"/>
</dbReference>
<reference evidence="4" key="1">
    <citation type="submission" date="2021-01" db="EMBL/GenBank/DDBJ databases">
        <authorList>
            <consortium name="Aspergillus puulaauensis MK2 genome sequencing consortium"/>
            <person name="Kazuki M."/>
            <person name="Futagami T."/>
        </authorList>
    </citation>
    <scope>NUCLEOTIDE SEQUENCE</scope>
    <source>
        <strain evidence="4">MK2</strain>
    </source>
</reference>
<name>A0A7R8AN19_9EURO</name>
<dbReference type="RefSeq" id="XP_041555274.1">
    <property type="nucleotide sequence ID" value="XM_041702494.1"/>
</dbReference>
<dbReference type="InterPro" id="IPR002110">
    <property type="entry name" value="Ankyrin_rpt"/>
</dbReference>
<dbReference type="GeneID" id="64973085"/>
<evidence type="ECO:0000313" key="4">
    <source>
        <dbReference type="EMBL" id="BCS23080.1"/>
    </source>
</evidence>
<keyword evidence="2 3" id="KW-0040">ANK repeat</keyword>
<dbReference type="KEGG" id="apuu:APUU_31305A"/>
<dbReference type="Pfam" id="PF12796">
    <property type="entry name" value="Ank_2"/>
    <property type="match status" value="1"/>
</dbReference>
<dbReference type="Proteomes" id="UP000654913">
    <property type="component" value="Chromosome 3"/>
</dbReference>
<dbReference type="PROSITE" id="PS50088">
    <property type="entry name" value="ANK_REPEAT"/>
    <property type="match status" value="2"/>
</dbReference>
<keyword evidence="5" id="KW-1185">Reference proteome</keyword>
<dbReference type="OrthoDB" id="366390at2759"/>
<reference evidence="4" key="2">
    <citation type="submission" date="2021-02" db="EMBL/GenBank/DDBJ databases">
        <title>Aspergillus puulaauensis MK2 genome sequence.</title>
        <authorList>
            <person name="Futagami T."/>
            <person name="Mori K."/>
            <person name="Kadooka C."/>
            <person name="Tanaka T."/>
        </authorList>
    </citation>
    <scope>NUCLEOTIDE SEQUENCE</scope>
    <source>
        <strain evidence="4">MK2</strain>
    </source>
</reference>
<dbReference type="GO" id="GO:0005829">
    <property type="term" value="C:cytosol"/>
    <property type="evidence" value="ECO:0007669"/>
    <property type="project" value="TreeGrafter"/>
</dbReference>
<evidence type="ECO:0000256" key="2">
    <source>
        <dbReference type="ARBA" id="ARBA00023043"/>
    </source>
</evidence>
<keyword evidence="1" id="KW-0677">Repeat</keyword>
<organism evidence="4 5">
    <name type="scientific">Aspergillus puulaauensis</name>
    <dbReference type="NCBI Taxonomy" id="1220207"/>
    <lineage>
        <taxon>Eukaryota</taxon>
        <taxon>Fungi</taxon>
        <taxon>Dikarya</taxon>
        <taxon>Ascomycota</taxon>
        <taxon>Pezizomycotina</taxon>
        <taxon>Eurotiomycetes</taxon>
        <taxon>Eurotiomycetidae</taxon>
        <taxon>Eurotiales</taxon>
        <taxon>Aspergillaceae</taxon>
        <taxon>Aspergillus</taxon>
    </lineage>
</organism>
<feature type="repeat" description="ANK" evidence="3">
    <location>
        <begin position="85"/>
        <end position="117"/>
    </location>
</feature>
<evidence type="ECO:0008006" key="6">
    <source>
        <dbReference type="Google" id="ProtNLM"/>
    </source>
</evidence>
<dbReference type="InterPro" id="IPR051070">
    <property type="entry name" value="NF-kappa-B_inhibitor"/>
</dbReference>
<dbReference type="PANTHER" id="PTHR46680:SF5">
    <property type="entry name" value="NFKB INHIBITOR EPSILON"/>
    <property type="match status" value="1"/>
</dbReference>
<proteinExistence type="predicted"/>
<sequence length="177" mass="18765">MLPTFNRFQDDHAHLLGSGSDSKGSAENGTTAGVIRVLLRAGVDPNSFESDTYWTALHLAVQNRNVESASVLLDFGADPNMTDDEGWTPLHLAVQDGDVVAVAVLLAGGADGESRTDKGETPVMLGIRLGKEKVVRTLLDRGCKAGLGAGRVSAWDWLDGAPVPDLENQGYGRALRP</sequence>
<dbReference type="PROSITE" id="PS50297">
    <property type="entry name" value="ANK_REP_REGION"/>
    <property type="match status" value="2"/>
</dbReference>
<evidence type="ECO:0000313" key="5">
    <source>
        <dbReference type="Proteomes" id="UP000654913"/>
    </source>
</evidence>
<dbReference type="InterPro" id="IPR036770">
    <property type="entry name" value="Ankyrin_rpt-contain_sf"/>
</dbReference>
<protein>
    <recommendedName>
        <fullName evidence="6">Ankyrin repeat-containing domain protein</fullName>
    </recommendedName>
</protein>
<dbReference type="EMBL" id="AP024445">
    <property type="protein sequence ID" value="BCS23080.1"/>
    <property type="molecule type" value="Genomic_DNA"/>
</dbReference>
<dbReference type="GO" id="GO:0071356">
    <property type="term" value="P:cellular response to tumor necrosis factor"/>
    <property type="evidence" value="ECO:0007669"/>
    <property type="project" value="TreeGrafter"/>
</dbReference>
<dbReference type="Gene3D" id="1.25.40.20">
    <property type="entry name" value="Ankyrin repeat-containing domain"/>
    <property type="match status" value="2"/>
</dbReference>
<accession>A0A7R8AN19</accession>
<dbReference type="AlphaFoldDB" id="A0A7R8AN19"/>
<dbReference type="PANTHER" id="PTHR46680">
    <property type="entry name" value="NF-KAPPA-B INHIBITOR ALPHA"/>
    <property type="match status" value="1"/>
</dbReference>
<dbReference type="SMART" id="SM00248">
    <property type="entry name" value="ANK"/>
    <property type="match status" value="3"/>
</dbReference>
<evidence type="ECO:0000256" key="3">
    <source>
        <dbReference type="PROSITE-ProRule" id="PRU00023"/>
    </source>
</evidence>
<evidence type="ECO:0000256" key="1">
    <source>
        <dbReference type="ARBA" id="ARBA00022737"/>
    </source>
</evidence>